<comment type="cofactor">
    <cofactor evidence="14">
        <name>Zn(2+)</name>
        <dbReference type="ChEBI" id="CHEBI:29105"/>
    </cofactor>
    <text evidence="14">Binds 2 Zn(2+) ions per monomer.</text>
</comment>
<dbReference type="SMART" id="SM00271">
    <property type="entry name" value="DnaJ"/>
    <property type="match status" value="1"/>
</dbReference>
<sequence>MRERFARAFVRAQALIWESRSMKADFYETLGVAKNADDKELKVAFRRLAMQYHPDKNPGDATAEHKFKEINEAYETLKDPQKRAAYDRFGHAAFENGGRGGFGGGAGFGGGGFSDIFEDIFGDIMGGGRQRRSPNGRERGADMRYNMEITLEEAYTGKTAQIRVPTSIACDECSGSGAKPGTAPVTCSMCHGAGRVRASQGFFSVERACPQCHGRGQTIKDPCPKCAGQGRVTQERSLSVNIPAGIEDGTRIRLAGEGEAGLRGGPSGDLYIFLSVKPHQFFQRDGADLYCQVPISMTTAALGGDFEVTTLDGTQTRVRVPEGTQNDRQFRLKGKGMPILRQTQLGDLYIQVEIETPQNLSKRQRELLEEFEKLSSQENSPQSTGFFKKMKDFLDSFSEKSGT</sequence>
<name>A0A8J3GG66_9HYPH</name>
<dbReference type="PROSITE" id="PS51188">
    <property type="entry name" value="ZF_CR"/>
    <property type="match status" value="1"/>
</dbReference>
<comment type="similarity">
    <text evidence="12 14">Belongs to the DnaJ family.</text>
</comment>
<feature type="binding site" evidence="14">
    <location>
        <position position="223"/>
    </location>
    <ligand>
        <name>Zn(2+)</name>
        <dbReference type="ChEBI" id="CHEBI:29105"/>
        <label>1</label>
    </ligand>
</feature>
<keyword evidence="3 14" id="KW-0963">Cytoplasm</keyword>
<dbReference type="NCBIfam" id="NF008035">
    <property type="entry name" value="PRK10767.1"/>
    <property type="match status" value="1"/>
</dbReference>
<feature type="binding site" evidence="14">
    <location>
        <position position="212"/>
    </location>
    <ligand>
        <name>Zn(2+)</name>
        <dbReference type="ChEBI" id="CHEBI:29105"/>
        <label>2</label>
    </ligand>
</feature>
<evidence type="ECO:0000256" key="11">
    <source>
        <dbReference type="ARBA" id="ARBA00053423"/>
    </source>
</evidence>
<feature type="binding site" evidence="14">
    <location>
        <position position="173"/>
    </location>
    <ligand>
        <name>Zn(2+)</name>
        <dbReference type="ChEBI" id="CHEBI:29105"/>
        <label>1</label>
    </ligand>
</feature>
<dbReference type="HAMAP" id="MF_01152">
    <property type="entry name" value="DnaJ"/>
    <property type="match status" value="1"/>
</dbReference>
<keyword evidence="6 14" id="KW-0677">Repeat</keyword>
<dbReference type="Pfam" id="PF00684">
    <property type="entry name" value="DnaJ_CXXCXGXG"/>
    <property type="match status" value="1"/>
</dbReference>
<protein>
    <recommendedName>
        <fullName evidence="13 14">Chaperone protein DnaJ</fullName>
    </recommendedName>
</protein>
<evidence type="ECO:0000313" key="19">
    <source>
        <dbReference type="Proteomes" id="UP000641137"/>
    </source>
</evidence>
<dbReference type="PROSITE" id="PS50076">
    <property type="entry name" value="DNAJ_2"/>
    <property type="match status" value="1"/>
</dbReference>
<dbReference type="GO" id="GO:0005737">
    <property type="term" value="C:cytoplasm"/>
    <property type="evidence" value="ECO:0007669"/>
    <property type="project" value="UniProtKB-SubCell"/>
</dbReference>
<dbReference type="AlphaFoldDB" id="A0A8J3GG66"/>
<evidence type="ECO:0000259" key="17">
    <source>
        <dbReference type="PROSITE" id="PS51188"/>
    </source>
</evidence>
<feature type="binding site" evidence="14">
    <location>
        <position position="190"/>
    </location>
    <ligand>
        <name>Zn(2+)</name>
        <dbReference type="ChEBI" id="CHEBI:29105"/>
        <label>2</label>
    </ligand>
</feature>
<dbReference type="CDD" id="cd10719">
    <property type="entry name" value="DnaJ_zf"/>
    <property type="match status" value="1"/>
</dbReference>
<feature type="binding site" evidence="14">
    <location>
        <position position="187"/>
    </location>
    <ligand>
        <name>Zn(2+)</name>
        <dbReference type="ChEBI" id="CHEBI:29105"/>
        <label>2</label>
    </ligand>
</feature>
<dbReference type="Pfam" id="PF00226">
    <property type="entry name" value="DnaJ"/>
    <property type="match status" value="1"/>
</dbReference>
<dbReference type="InterPro" id="IPR001623">
    <property type="entry name" value="DnaJ_domain"/>
</dbReference>
<evidence type="ECO:0000256" key="7">
    <source>
        <dbReference type="ARBA" id="ARBA00022771"/>
    </source>
</evidence>
<dbReference type="FunFam" id="2.60.260.20:FF:000004">
    <property type="entry name" value="Molecular chaperone DnaJ"/>
    <property type="match status" value="1"/>
</dbReference>
<comment type="domain">
    <text evidence="14">The J domain is necessary and sufficient to stimulate DnaK ATPase activity. Zinc center 1 plays an important role in the autonomous, DnaK-independent chaperone activity of DnaJ. Zinc center 2 is essential for interaction with DnaK and for DnaJ activity.</text>
</comment>
<accession>A0A8J3GG66</accession>
<evidence type="ECO:0000256" key="15">
    <source>
        <dbReference type="PROSITE-ProRule" id="PRU00546"/>
    </source>
</evidence>
<dbReference type="InterPro" id="IPR036410">
    <property type="entry name" value="HSP_DnaJ_Cys-rich_dom_sf"/>
</dbReference>
<evidence type="ECO:0000256" key="8">
    <source>
        <dbReference type="ARBA" id="ARBA00022833"/>
    </source>
</evidence>
<feature type="repeat" description="CXXCXGXG motif" evidence="14">
    <location>
        <begin position="209"/>
        <end position="216"/>
    </location>
</feature>
<comment type="function">
    <text evidence="11 14">Participates actively in the response to hyperosmotic and heat shock by preventing the aggregation of stress-denatured proteins and by disaggregating proteins, also in an autonomous, DnaK-independent fashion. Unfolded proteins bind initially to DnaJ; upon interaction with the DnaJ-bound protein, DnaK hydrolyzes its bound ATP, resulting in the formation of a stable complex. GrpE releases ADP from DnaK; ATP binding to DnaK triggers the release of the substrate protein, thus completing the reaction cycle. Several rounds of ATP-dependent interactions between DnaJ, DnaK and GrpE are required for fully efficient folding. Also involved, together with DnaK and GrpE, in the DNA replication of plasmids through activation of initiation proteins.</text>
</comment>
<keyword evidence="5 14" id="KW-0479">Metal-binding</keyword>
<dbReference type="GO" id="GO:0006260">
    <property type="term" value="P:DNA replication"/>
    <property type="evidence" value="ECO:0007669"/>
    <property type="project" value="UniProtKB-KW"/>
</dbReference>
<dbReference type="SUPFAM" id="SSF57938">
    <property type="entry name" value="DnaJ/Hsp40 cysteine-rich domain"/>
    <property type="match status" value="1"/>
</dbReference>
<dbReference type="InterPro" id="IPR001305">
    <property type="entry name" value="HSP_DnaJ_Cys-rich_dom"/>
</dbReference>
<dbReference type="CDD" id="cd06257">
    <property type="entry name" value="DnaJ"/>
    <property type="match status" value="1"/>
</dbReference>
<dbReference type="Pfam" id="PF01556">
    <property type="entry name" value="DnaJ_C"/>
    <property type="match status" value="1"/>
</dbReference>
<dbReference type="Gene3D" id="2.60.260.20">
    <property type="entry name" value="Urease metallochaperone UreE, N-terminal domain"/>
    <property type="match status" value="2"/>
</dbReference>
<feature type="repeat" description="CXXCXGXG motif" evidence="14">
    <location>
        <begin position="170"/>
        <end position="177"/>
    </location>
</feature>
<keyword evidence="10 14" id="KW-0143">Chaperone</keyword>
<dbReference type="PRINTS" id="PR00625">
    <property type="entry name" value="JDOMAIN"/>
</dbReference>
<evidence type="ECO:0000259" key="16">
    <source>
        <dbReference type="PROSITE" id="PS50076"/>
    </source>
</evidence>
<reference evidence="18" key="2">
    <citation type="submission" date="2020-09" db="EMBL/GenBank/DDBJ databases">
        <authorList>
            <person name="Sun Q."/>
            <person name="Kim S."/>
        </authorList>
    </citation>
    <scope>NUCLEOTIDE SEQUENCE</scope>
    <source>
        <strain evidence="18">KCTC 42097</strain>
    </source>
</reference>
<feature type="binding site" evidence="14">
    <location>
        <position position="209"/>
    </location>
    <ligand>
        <name>Zn(2+)</name>
        <dbReference type="ChEBI" id="CHEBI:29105"/>
        <label>2</label>
    </ligand>
</feature>
<dbReference type="GO" id="GO:0051082">
    <property type="term" value="F:unfolded protein binding"/>
    <property type="evidence" value="ECO:0007669"/>
    <property type="project" value="UniProtKB-UniRule"/>
</dbReference>
<keyword evidence="7 14" id="KW-0863">Zinc-finger</keyword>
<dbReference type="EMBL" id="BMZO01000003">
    <property type="protein sequence ID" value="GHC66971.1"/>
    <property type="molecule type" value="Genomic_DNA"/>
</dbReference>
<feature type="repeat" description="CXXCXGXG motif" evidence="14">
    <location>
        <begin position="187"/>
        <end position="194"/>
    </location>
</feature>
<evidence type="ECO:0000256" key="1">
    <source>
        <dbReference type="ARBA" id="ARBA00004496"/>
    </source>
</evidence>
<comment type="subcellular location">
    <subcellularLocation>
        <location evidence="1 14">Cytoplasm</location>
    </subcellularLocation>
</comment>
<dbReference type="InterPro" id="IPR008971">
    <property type="entry name" value="HSP40/DnaJ_pept-bd"/>
</dbReference>
<keyword evidence="4 14" id="KW-0235">DNA replication</keyword>
<evidence type="ECO:0000256" key="13">
    <source>
        <dbReference type="ARBA" id="ARBA00067609"/>
    </source>
</evidence>
<dbReference type="InterPro" id="IPR002939">
    <property type="entry name" value="DnaJ_C"/>
</dbReference>
<dbReference type="Gene3D" id="2.10.230.10">
    <property type="entry name" value="Heat shock protein DnaJ, cysteine-rich domain"/>
    <property type="match status" value="1"/>
</dbReference>
<dbReference type="NCBIfam" id="TIGR02349">
    <property type="entry name" value="DnaJ_bact"/>
    <property type="match status" value="1"/>
</dbReference>
<evidence type="ECO:0000256" key="2">
    <source>
        <dbReference type="ARBA" id="ARBA00011738"/>
    </source>
</evidence>
<dbReference type="InterPro" id="IPR012724">
    <property type="entry name" value="DnaJ"/>
</dbReference>
<dbReference type="Gene3D" id="1.10.287.110">
    <property type="entry name" value="DnaJ domain"/>
    <property type="match status" value="1"/>
</dbReference>
<keyword evidence="9 14" id="KW-0346">Stress response</keyword>
<feature type="repeat" description="CXXCXGXG motif" evidence="14">
    <location>
        <begin position="223"/>
        <end position="230"/>
    </location>
</feature>
<evidence type="ECO:0000256" key="4">
    <source>
        <dbReference type="ARBA" id="ARBA00022705"/>
    </source>
</evidence>
<organism evidence="18 19">
    <name type="scientific">Limoniibacter endophyticus</name>
    <dbReference type="NCBI Taxonomy" id="1565040"/>
    <lineage>
        <taxon>Bacteria</taxon>
        <taxon>Pseudomonadati</taxon>
        <taxon>Pseudomonadota</taxon>
        <taxon>Alphaproteobacteria</taxon>
        <taxon>Hyphomicrobiales</taxon>
        <taxon>Bartonellaceae</taxon>
        <taxon>Limoniibacter</taxon>
    </lineage>
</organism>
<dbReference type="InterPro" id="IPR018253">
    <property type="entry name" value="DnaJ_domain_CS"/>
</dbReference>
<evidence type="ECO:0000256" key="10">
    <source>
        <dbReference type="ARBA" id="ARBA00023186"/>
    </source>
</evidence>
<evidence type="ECO:0000313" key="18">
    <source>
        <dbReference type="EMBL" id="GHC66971.1"/>
    </source>
</evidence>
<dbReference type="SUPFAM" id="SSF46565">
    <property type="entry name" value="Chaperone J-domain"/>
    <property type="match status" value="1"/>
</dbReference>
<keyword evidence="8 14" id="KW-0862">Zinc</keyword>
<evidence type="ECO:0000256" key="9">
    <source>
        <dbReference type="ARBA" id="ARBA00023016"/>
    </source>
</evidence>
<comment type="subunit">
    <text evidence="2 14">Homodimer.</text>
</comment>
<dbReference type="GO" id="GO:0005524">
    <property type="term" value="F:ATP binding"/>
    <property type="evidence" value="ECO:0007669"/>
    <property type="project" value="InterPro"/>
</dbReference>
<dbReference type="GO" id="GO:0009408">
    <property type="term" value="P:response to heat"/>
    <property type="evidence" value="ECO:0007669"/>
    <property type="project" value="InterPro"/>
</dbReference>
<feature type="domain" description="CR-type" evidence="17">
    <location>
        <begin position="157"/>
        <end position="235"/>
    </location>
</feature>
<dbReference type="SUPFAM" id="SSF49493">
    <property type="entry name" value="HSP40/DnaJ peptide-binding domain"/>
    <property type="match status" value="2"/>
</dbReference>
<dbReference type="CDD" id="cd10747">
    <property type="entry name" value="DnaJ_C"/>
    <property type="match status" value="1"/>
</dbReference>
<dbReference type="InterPro" id="IPR036869">
    <property type="entry name" value="J_dom_sf"/>
</dbReference>
<gene>
    <name evidence="14 18" type="primary">dnaJ</name>
    <name evidence="18" type="ORF">GCM10010136_10620</name>
</gene>
<dbReference type="PANTHER" id="PTHR43096">
    <property type="entry name" value="DNAJ HOMOLOG 1, MITOCHONDRIAL-RELATED"/>
    <property type="match status" value="1"/>
</dbReference>
<dbReference type="GO" id="GO:0042026">
    <property type="term" value="P:protein refolding"/>
    <property type="evidence" value="ECO:0007669"/>
    <property type="project" value="TreeGrafter"/>
</dbReference>
<evidence type="ECO:0000256" key="5">
    <source>
        <dbReference type="ARBA" id="ARBA00022723"/>
    </source>
</evidence>
<feature type="binding site" evidence="14">
    <location>
        <position position="170"/>
    </location>
    <ligand>
        <name>Zn(2+)</name>
        <dbReference type="ChEBI" id="CHEBI:29105"/>
        <label>1</label>
    </ligand>
</feature>
<keyword evidence="19" id="KW-1185">Reference proteome</keyword>
<dbReference type="GO" id="GO:0031072">
    <property type="term" value="F:heat shock protein binding"/>
    <property type="evidence" value="ECO:0007669"/>
    <property type="project" value="InterPro"/>
</dbReference>
<proteinExistence type="inferred from homology"/>
<dbReference type="PROSITE" id="PS00636">
    <property type="entry name" value="DNAJ_1"/>
    <property type="match status" value="1"/>
</dbReference>
<evidence type="ECO:0000256" key="3">
    <source>
        <dbReference type="ARBA" id="ARBA00022490"/>
    </source>
</evidence>
<comment type="caution">
    <text evidence="18">The sequence shown here is derived from an EMBL/GenBank/DDBJ whole genome shotgun (WGS) entry which is preliminary data.</text>
</comment>
<evidence type="ECO:0000256" key="14">
    <source>
        <dbReference type="HAMAP-Rule" id="MF_01152"/>
    </source>
</evidence>
<feature type="binding site" evidence="14">
    <location>
        <position position="226"/>
    </location>
    <ligand>
        <name>Zn(2+)</name>
        <dbReference type="ChEBI" id="CHEBI:29105"/>
        <label>1</label>
    </ligand>
</feature>
<dbReference type="PANTHER" id="PTHR43096:SF48">
    <property type="entry name" value="CHAPERONE PROTEIN DNAJ"/>
    <property type="match status" value="1"/>
</dbReference>
<dbReference type="FunFam" id="2.10.230.10:FF:000002">
    <property type="entry name" value="Molecular chaperone DnaJ"/>
    <property type="match status" value="1"/>
</dbReference>
<reference evidence="18" key="1">
    <citation type="journal article" date="2014" name="Int. J. Syst. Evol. Microbiol.">
        <title>Complete genome sequence of Corynebacterium casei LMG S-19264T (=DSM 44701T), isolated from a smear-ripened cheese.</title>
        <authorList>
            <consortium name="US DOE Joint Genome Institute (JGI-PGF)"/>
            <person name="Walter F."/>
            <person name="Albersmeier A."/>
            <person name="Kalinowski J."/>
            <person name="Ruckert C."/>
        </authorList>
    </citation>
    <scope>NUCLEOTIDE SEQUENCE</scope>
    <source>
        <strain evidence="18">KCTC 42097</strain>
    </source>
</reference>
<feature type="domain" description="J" evidence="16">
    <location>
        <begin position="25"/>
        <end position="90"/>
    </location>
</feature>
<dbReference type="Proteomes" id="UP000641137">
    <property type="component" value="Unassembled WGS sequence"/>
</dbReference>
<evidence type="ECO:0000256" key="6">
    <source>
        <dbReference type="ARBA" id="ARBA00022737"/>
    </source>
</evidence>
<dbReference type="GO" id="GO:0008270">
    <property type="term" value="F:zinc ion binding"/>
    <property type="evidence" value="ECO:0007669"/>
    <property type="project" value="UniProtKB-UniRule"/>
</dbReference>
<dbReference type="FunFam" id="1.10.287.110:FF:000034">
    <property type="entry name" value="Chaperone protein DnaJ"/>
    <property type="match status" value="1"/>
</dbReference>
<feature type="zinc finger region" description="CR-type" evidence="15">
    <location>
        <begin position="157"/>
        <end position="235"/>
    </location>
</feature>
<evidence type="ECO:0000256" key="12">
    <source>
        <dbReference type="ARBA" id="ARBA00061004"/>
    </source>
</evidence>